<name>A0ABM4VCJ6_COFAR</name>
<protein>
    <submittedName>
        <fullName evidence="4">Protein VACUOLELESS GAMETOPHYTES</fullName>
    </submittedName>
</protein>
<keyword evidence="1" id="KW-0677">Repeat</keyword>
<dbReference type="SUPFAM" id="SSF57889">
    <property type="entry name" value="Cysteine-rich domain"/>
    <property type="match status" value="1"/>
</dbReference>
<reference evidence="4" key="1">
    <citation type="submission" date="2025-08" db="UniProtKB">
        <authorList>
            <consortium name="RefSeq"/>
        </authorList>
    </citation>
    <scope>IDENTIFICATION</scope>
    <source>
        <tissue evidence="4">Leaves</tissue>
    </source>
</reference>
<dbReference type="Pfam" id="PF03107">
    <property type="entry name" value="C1_2"/>
    <property type="match status" value="1"/>
</dbReference>
<dbReference type="PANTHER" id="PTHR46288:SF27">
    <property type="entry name" value="CYSTEINE_HISTIDINE-RICH C1 DOMAIN FAMILY PROTEIN"/>
    <property type="match status" value="1"/>
</dbReference>
<dbReference type="RefSeq" id="XP_071917260.1">
    <property type="nucleotide sequence ID" value="XM_072061159.1"/>
</dbReference>
<feature type="domain" description="DC1" evidence="2">
    <location>
        <begin position="81"/>
        <end position="128"/>
    </location>
</feature>
<evidence type="ECO:0000256" key="1">
    <source>
        <dbReference type="ARBA" id="ARBA00022737"/>
    </source>
</evidence>
<accession>A0ABM4VCJ6</accession>
<dbReference type="PANTHER" id="PTHR46288">
    <property type="entry name" value="PHORBOL-ESTER/DAG-TYPE DOMAIN-CONTAINING PROTEIN"/>
    <property type="match status" value="1"/>
</dbReference>
<evidence type="ECO:0000313" key="3">
    <source>
        <dbReference type="Proteomes" id="UP001652660"/>
    </source>
</evidence>
<gene>
    <name evidence="4" type="primary">LOC113704345</name>
</gene>
<evidence type="ECO:0000259" key="2">
    <source>
        <dbReference type="Pfam" id="PF03107"/>
    </source>
</evidence>
<sequence length="183" mass="21416">MEFVAHLKHHYRMEMYKDSSIGPWNSCSRHFCHRKPFEVEAVSFYQKEDERDAIYGCKESGFFLHEICAQFQLPQEWNHSCHSEDPLSLYEVESGAPQKFQCHLCESNGSNFVYHCAICKFSIDLLCINLKPTKKLEVHAPENNHRHPLFIFEAPFVVDFRCSFCHSHIYGTVCLDSLQKHIA</sequence>
<dbReference type="InterPro" id="IPR046349">
    <property type="entry name" value="C1-like_sf"/>
</dbReference>
<dbReference type="GeneID" id="113704345"/>
<organism evidence="3 4">
    <name type="scientific">Coffea arabica</name>
    <name type="common">Arabian coffee</name>
    <dbReference type="NCBI Taxonomy" id="13443"/>
    <lineage>
        <taxon>Eukaryota</taxon>
        <taxon>Viridiplantae</taxon>
        <taxon>Streptophyta</taxon>
        <taxon>Embryophyta</taxon>
        <taxon>Tracheophyta</taxon>
        <taxon>Spermatophyta</taxon>
        <taxon>Magnoliopsida</taxon>
        <taxon>eudicotyledons</taxon>
        <taxon>Gunneridae</taxon>
        <taxon>Pentapetalae</taxon>
        <taxon>asterids</taxon>
        <taxon>lamiids</taxon>
        <taxon>Gentianales</taxon>
        <taxon>Rubiaceae</taxon>
        <taxon>Ixoroideae</taxon>
        <taxon>Gardenieae complex</taxon>
        <taxon>Bertiereae - Coffeeae clade</taxon>
        <taxon>Coffeeae</taxon>
        <taxon>Coffea</taxon>
    </lineage>
</organism>
<dbReference type="Proteomes" id="UP001652660">
    <property type="component" value="Chromosome 8e"/>
</dbReference>
<keyword evidence="3" id="KW-1185">Reference proteome</keyword>
<evidence type="ECO:0000313" key="4">
    <source>
        <dbReference type="RefSeq" id="XP_071917260.1"/>
    </source>
</evidence>
<proteinExistence type="predicted"/>
<dbReference type="InterPro" id="IPR004146">
    <property type="entry name" value="DC1"/>
</dbReference>